<dbReference type="SUPFAM" id="SSF109604">
    <property type="entry name" value="HD-domain/PDEase-like"/>
    <property type="match status" value="1"/>
</dbReference>
<sequence length="123" mass="13905">MLDEKIVRGHNLSEAELEIKRQHPIVGYRILNLFDDTLDLAEAVYSHHENWDGTGYPKGLKGEEIPITGRIIAVAEVYDELTNEYGDLHFDHATAVQKIKAMAGKRFDPAIVEAFMKIKLDAN</sequence>
<dbReference type="InterPro" id="IPR003607">
    <property type="entry name" value="HD/PDEase_dom"/>
</dbReference>
<dbReference type="GO" id="GO:0016787">
    <property type="term" value="F:hydrolase activity"/>
    <property type="evidence" value="ECO:0007669"/>
    <property type="project" value="UniProtKB-KW"/>
</dbReference>
<dbReference type="PANTHER" id="PTHR45228">
    <property type="entry name" value="CYCLIC DI-GMP PHOSPHODIESTERASE TM_0186-RELATED"/>
    <property type="match status" value="1"/>
</dbReference>
<organism evidence="2">
    <name type="scientific">bioreactor metagenome</name>
    <dbReference type="NCBI Taxonomy" id="1076179"/>
    <lineage>
        <taxon>unclassified sequences</taxon>
        <taxon>metagenomes</taxon>
        <taxon>ecological metagenomes</taxon>
    </lineage>
</organism>
<dbReference type="Pfam" id="PF13487">
    <property type="entry name" value="HD_5"/>
    <property type="match status" value="1"/>
</dbReference>
<dbReference type="InterPro" id="IPR052020">
    <property type="entry name" value="Cyclic_di-GMP/3'3'-cGAMP_PDE"/>
</dbReference>
<gene>
    <name evidence="2" type="ORF">SDC9_167526</name>
</gene>
<dbReference type="PROSITE" id="PS51832">
    <property type="entry name" value="HD_GYP"/>
    <property type="match status" value="1"/>
</dbReference>
<feature type="domain" description="HD-GYP" evidence="1">
    <location>
        <begin position="1"/>
        <end position="123"/>
    </location>
</feature>
<comment type="caution">
    <text evidence="2">The sequence shown here is derived from an EMBL/GenBank/DDBJ whole genome shotgun (WGS) entry which is preliminary data.</text>
</comment>
<dbReference type="EMBL" id="VSSQ01067833">
    <property type="protein sequence ID" value="MPN20149.1"/>
    <property type="molecule type" value="Genomic_DNA"/>
</dbReference>
<keyword evidence="2" id="KW-0378">Hydrolase</keyword>
<dbReference type="CDD" id="cd00077">
    <property type="entry name" value="HDc"/>
    <property type="match status" value="1"/>
</dbReference>
<proteinExistence type="predicted"/>
<accession>A0A645G2W1</accession>
<name>A0A645G2W1_9ZZZZ</name>
<dbReference type="Gene3D" id="1.10.3210.10">
    <property type="entry name" value="Hypothetical protein af1432"/>
    <property type="match status" value="1"/>
</dbReference>
<protein>
    <submittedName>
        <fullName evidence="2">Cyclic di-GMP phosphodiesterase</fullName>
        <ecNumber evidence="2">3.1.4.-</ecNumber>
    </submittedName>
</protein>
<evidence type="ECO:0000259" key="1">
    <source>
        <dbReference type="PROSITE" id="PS51832"/>
    </source>
</evidence>
<evidence type="ECO:0000313" key="2">
    <source>
        <dbReference type="EMBL" id="MPN20149.1"/>
    </source>
</evidence>
<dbReference type="AlphaFoldDB" id="A0A645G2W1"/>
<reference evidence="2" key="1">
    <citation type="submission" date="2019-08" db="EMBL/GenBank/DDBJ databases">
        <authorList>
            <person name="Kucharzyk K."/>
            <person name="Murdoch R.W."/>
            <person name="Higgins S."/>
            <person name="Loffler F."/>
        </authorList>
    </citation>
    <scope>NUCLEOTIDE SEQUENCE</scope>
</reference>
<dbReference type="InterPro" id="IPR037522">
    <property type="entry name" value="HD_GYP_dom"/>
</dbReference>
<dbReference type="EC" id="3.1.4.-" evidence="2"/>